<sequence>CELKLKVTLPERRKMPMGKIYPNHLKLEGKLTRRKWFVFLVHHQATMKAILTTVDTTIRFLLSNLRTYRIPFDTRLRKF</sequence>
<feature type="non-terminal residue" evidence="1">
    <location>
        <position position="1"/>
    </location>
</feature>
<organism evidence="1 2">
    <name type="scientific">Trifolium medium</name>
    <dbReference type="NCBI Taxonomy" id="97028"/>
    <lineage>
        <taxon>Eukaryota</taxon>
        <taxon>Viridiplantae</taxon>
        <taxon>Streptophyta</taxon>
        <taxon>Embryophyta</taxon>
        <taxon>Tracheophyta</taxon>
        <taxon>Spermatophyta</taxon>
        <taxon>Magnoliopsida</taxon>
        <taxon>eudicotyledons</taxon>
        <taxon>Gunneridae</taxon>
        <taxon>Pentapetalae</taxon>
        <taxon>rosids</taxon>
        <taxon>fabids</taxon>
        <taxon>Fabales</taxon>
        <taxon>Fabaceae</taxon>
        <taxon>Papilionoideae</taxon>
        <taxon>50 kb inversion clade</taxon>
        <taxon>NPAAA clade</taxon>
        <taxon>Hologalegina</taxon>
        <taxon>IRL clade</taxon>
        <taxon>Trifolieae</taxon>
        <taxon>Trifolium</taxon>
    </lineage>
</organism>
<comment type="caution">
    <text evidence="1">The sequence shown here is derived from an EMBL/GenBank/DDBJ whole genome shotgun (WGS) entry which is preliminary data.</text>
</comment>
<name>A0A392Q086_9FABA</name>
<dbReference type="Proteomes" id="UP000265520">
    <property type="component" value="Unassembled WGS sequence"/>
</dbReference>
<dbReference type="EMBL" id="LXQA010105657">
    <property type="protein sequence ID" value="MCI17484.1"/>
    <property type="molecule type" value="Genomic_DNA"/>
</dbReference>
<accession>A0A392Q086</accession>
<evidence type="ECO:0000313" key="2">
    <source>
        <dbReference type="Proteomes" id="UP000265520"/>
    </source>
</evidence>
<proteinExistence type="predicted"/>
<dbReference type="AlphaFoldDB" id="A0A392Q086"/>
<protein>
    <submittedName>
        <fullName evidence="1">Uncharacterized protein</fullName>
    </submittedName>
</protein>
<reference evidence="1 2" key="1">
    <citation type="journal article" date="2018" name="Front. Plant Sci.">
        <title>Red Clover (Trifolium pratense) and Zigzag Clover (T. medium) - A Picture of Genomic Similarities and Differences.</title>
        <authorList>
            <person name="Dluhosova J."/>
            <person name="Istvanek J."/>
            <person name="Nedelnik J."/>
            <person name="Repkova J."/>
        </authorList>
    </citation>
    <scope>NUCLEOTIDE SEQUENCE [LARGE SCALE GENOMIC DNA]</scope>
    <source>
        <strain evidence="2">cv. 10/8</strain>
        <tissue evidence="1">Leaf</tissue>
    </source>
</reference>
<evidence type="ECO:0000313" key="1">
    <source>
        <dbReference type="EMBL" id="MCI17484.1"/>
    </source>
</evidence>
<keyword evidence="2" id="KW-1185">Reference proteome</keyword>